<protein>
    <submittedName>
        <fullName evidence="1">Uncharacterized protein</fullName>
    </submittedName>
</protein>
<dbReference type="EMBL" id="AP018694">
    <property type="protein sequence ID" value="BBE20358.1"/>
    <property type="molecule type" value="Genomic_DNA"/>
</dbReference>
<organism evidence="1 2">
    <name type="scientific">Aquipluma nitroreducens</name>
    <dbReference type="NCBI Taxonomy" id="2010828"/>
    <lineage>
        <taxon>Bacteria</taxon>
        <taxon>Pseudomonadati</taxon>
        <taxon>Bacteroidota</taxon>
        <taxon>Bacteroidia</taxon>
        <taxon>Marinilabiliales</taxon>
        <taxon>Prolixibacteraceae</taxon>
        <taxon>Aquipluma</taxon>
    </lineage>
</organism>
<dbReference type="KEGG" id="anf:AQPE_4549"/>
<accession>A0A5K7SFJ1</accession>
<evidence type="ECO:0000313" key="1">
    <source>
        <dbReference type="EMBL" id="BBE20358.1"/>
    </source>
</evidence>
<keyword evidence="2" id="KW-1185">Reference proteome</keyword>
<name>A0A5K7SFJ1_9BACT</name>
<dbReference type="AlphaFoldDB" id="A0A5K7SFJ1"/>
<dbReference type="Proteomes" id="UP001193389">
    <property type="component" value="Chromosome"/>
</dbReference>
<proteinExistence type="predicted"/>
<sequence>MKEKDDQVVFKRFSPLAGLALPFPIDEKEAIPRLRDVKTNPPPGVLMACPLASIEAKLSPKDTN</sequence>
<gene>
    <name evidence="1" type="ORF">AQPE_4549</name>
</gene>
<reference evidence="1" key="1">
    <citation type="journal article" date="2020" name="Int. J. Syst. Evol. Microbiol.">
        <title>Aquipluma nitroreducens gen. nov. sp. nov., a novel facultatively anaerobic bacterium isolated from a freshwater lake.</title>
        <authorList>
            <person name="Watanabe M."/>
            <person name="Kojima H."/>
            <person name="Fukui M."/>
        </authorList>
    </citation>
    <scope>NUCLEOTIDE SEQUENCE</scope>
    <source>
        <strain evidence="1">MeG22</strain>
    </source>
</reference>
<evidence type="ECO:0000313" key="2">
    <source>
        <dbReference type="Proteomes" id="UP001193389"/>
    </source>
</evidence>